<proteinExistence type="predicted"/>
<gene>
    <name evidence="2" type="ORF">OM076_16725</name>
</gene>
<protein>
    <submittedName>
        <fullName evidence="2">Serine protease</fullName>
    </submittedName>
</protein>
<keyword evidence="2" id="KW-0378">Hydrolase</keyword>
<keyword evidence="3" id="KW-1185">Reference proteome</keyword>
<sequence length="267" mass="26859">MRKTLLIGLVLAASLGAASSASAWAPASTAAVHPGVMTYTAGAQCTANFIYTDASGAVYIGQAAHCSGTGGQTDTDGCTTQSLPNGTPVEVTGASKPGTLVYNSWTAMQAAGETDADTCAYNDIGLIKLDPADYAKVNPSVPTLGGPTALGETTAQLDDVYTYGNSSLRQGITVLSPKLGKSLGASGGGWTHLVYTVSPGIPGDSGSGFMDAQGRAFGVLSTLQLAPVVLSNGVSDLRKMLAYMRSHGGPDVTLAAGTEKFTGSIIG</sequence>
<name>A0A9X3MU35_9ACTN</name>
<accession>A0A9X3MU35</accession>
<evidence type="ECO:0000313" key="2">
    <source>
        <dbReference type="EMBL" id="MDA0161921.1"/>
    </source>
</evidence>
<dbReference type="EMBL" id="JAPDOD010000015">
    <property type="protein sequence ID" value="MDA0161921.1"/>
    <property type="molecule type" value="Genomic_DNA"/>
</dbReference>
<comment type="caution">
    <text evidence="2">The sequence shown here is derived from an EMBL/GenBank/DDBJ whole genome shotgun (WGS) entry which is preliminary data.</text>
</comment>
<evidence type="ECO:0000313" key="3">
    <source>
        <dbReference type="Proteomes" id="UP001149140"/>
    </source>
</evidence>
<dbReference type="RefSeq" id="WP_270041153.1">
    <property type="nucleotide sequence ID" value="NZ_JAPDOD010000015.1"/>
</dbReference>
<organism evidence="2 3">
    <name type="scientific">Solirubrobacter ginsenosidimutans</name>
    <dbReference type="NCBI Taxonomy" id="490573"/>
    <lineage>
        <taxon>Bacteria</taxon>
        <taxon>Bacillati</taxon>
        <taxon>Actinomycetota</taxon>
        <taxon>Thermoleophilia</taxon>
        <taxon>Solirubrobacterales</taxon>
        <taxon>Solirubrobacteraceae</taxon>
        <taxon>Solirubrobacter</taxon>
    </lineage>
</organism>
<dbReference type="GO" id="GO:0008233">
    <property type="term" value="F:peptidase activity"/>
    <property type="evidence" value="ECO:0007669"/>
    <property type="project" value="UniProtKB-KW"/>
</dbReference>
<dbReference type="SUPFAM" id="SSF50494">
    <property type="entry name" value="Trypsin-like serine proteases"/>
    <property type="match status" value="1"/>
</dbReference>
<dbReference type="Gene3D" id="2.40.10.10">
    <property type="entry name" value="Trypsin-like serine proteases"/>
    <property type="match status" value="1"/>
</dbReference>
<feature type="chain" id="PRO_5040994552" evidence="1">
    <location>
        <begin position="24"/>
        <end position="267"/>
    </location>
</feature>
<keyword evidence="2" id="KW-0645">Protease</keyword>
<feature type="signal peptide" evidence="1">
    <location>
        <begin position="1"/>
        <end position="23"/>
    </location>
</feature>
<keyword evidence="1" id="KW-0732">Signal</keyword>
<reference evidence="2" key="1">
    <citation type="submission" date="2022-10" db="EMBL/GenBank/DDBJ databases">
        <title>The WGS of Solirubrobacter ginsenosidimutans DSM 21036.</title>
        <authorList>
            <person name="Jiang Z."/>
        </authorList>
    </citation>
    <scope>NUCLEOTIDE SEQUENCE</scope>
    <source>
        <strain evidence="2">DSM 21036</strain>
    </source>
</reference>
<evidence type="ECO:0000256" key="1">
    <source>
        <dbReference type="SAM" id="SignalP"/>
    </source>
</evidence>
<dbReference type="AlphaFoldDB" id="A0A9X3MU35"/>
<dbReference type="InterPro" id="IPR043504">
    <property type="entry name" value="Peptidase_S1_PA_chymotrypsin"/>
</dbReference>
<dbReference type="InterPro" id="IPR009003">
    <property type="entry name" value="Peptidase_S1_PA"/>
</dbReference>
<dbReference type="Proteomes" id="UP001149140">
    <property type="component" value="Unassembled WGS sequence"/>
</dbReference>
<dbReference type="GO" id="GO:0006508">
    <property type="term" value="P:proteolysis"/>
    <property type="evidence" value="ECO:0007669"/>
    <property type="project" value="UniProtKB-KW"/>
</dbReference>